<reference evidence="3" key="1">
    <citation type="submission" date="2017-02" db="UniProtKB">
        <authorList>
            <consortium name="WormBaseParasite"/>
        </authorList>
    </citation>
    <scope>IDENTIFICATION</scope>
</reference>
<dbReference type="WBParaSite" id="SPAL_0000147275.1">
    <property type="protein sequence ID" value="SPAL_0000147275.1"/>
    <property type="gene ID" value="SPAL_0000147275"/>
</dbReference>
<evidence type="ECO:0000313" key="3">
    <source>
        <dbReference type="WBParaSite" id="SPAL_0000147275.1"/>
    </source>
</evidence>
<sequence length="43" mass="4599">MSDISTIMVDTPSNDVVTEAIGTNSQNNETEVPSSTKVESKKN</sequence>
<name>A0A0N5B5Y2_STREA</name>
<protein>
    <submittedName>
        <fullName evidence="3">Capsid and scaffold protein</fullName>
    </submittedName>
</protein>
<keyword evidence="2" id="KW-1185">Reference proteome</keyword>
<evidence type="ECO:0000256" key="1">
    <source>
        <dbReference type="SAM" id="MobiDB-lite"/>
    </source>
</evidence>
<feature type="compositionally biased region" description="Polar residues" evidence="1">
    <location>
        <begin position="21"/>
        <end position="37"/>
    </location>
</feature>
<organism evidence="2 3">
    <name type="scientific">Strongyloides papillosus</name>
    <name type="common">Intestinal threadworm</name>
    <dbReference type="NCBI Taxonomy" id="174720"/>
    <lineage>
        <taxon>Eukaryota</taxon>
        <taxon>Metazoa</taxon>
        <taxon>Ecdysozoa</taxon>
        <taxon>Nematoda</taxon>
        <taxon>Chromadorea</taxon>
        <taxon>Rhabditida</taxon>
        <taxon>Tylenchina</taxon>
        <taxon>Panagrolaimomorpha</taxon>
        <taxon>Strongyloidoidea</taxon>
        <taxon>Strongyloididae</taxon>
        <taxon>Strongyloides</taxon>
    </lineage>
</organism>
<dbReference type="Proteomes" id="UP000046392">
    <property type="component" value="Unplaced"/>
</dbReference>
<accession>A0A0N5B5Y2</accession>
<proteinExistence type="predicted"/>
<evidence type="ECO:0000313" key="2">
    <source>
        <dbReference type="Proteomes" id="UP000046392"/>
    </source>
</evidence>
<dbReference type="AlphaFoldDB" id="A0A0N5B5Y2"/>
<feature type="region of interest" description="Disordered" evidence="1">
    <location>
        <begin position="21"/>
        <end position="43"/>
    </location>
</feature>